<dbReference type="EMBL" id="JAIWJX010000002">
    <property type="protein sequence ID" value="MCK6258596.1"/>
    <property type="molecule type" value="Genomic_DNA"/>
</dbReference>
<dbReference type="RefSeq" id="WP_156419044.1">
    <property type="nucleotide sequence ID" value="NZ_JAIWJX010000002.1"/>
</dbReference>
<reference evidence="1" key="1">
    <citation type="submission" date="2021-09" db="EMBL/GenBank/DDBJ databases">
        <title>Genome analysis of Fictibacillus sp. KIGAM418 isolated from marine sediment.</title>
        <authorList>
            <person name="Seo M.-J."/>
            <person name="Cho E.-S."/>
            <person name="Hwang C.Y."/>
        </authorList>
    </citation>
    <scope>NUCLEOTIDE SEQUENCE</scope>
    <source>
        <strain evidence="1">KIGAM418</strain>
    </source>
</reference>
<accession>A0A9X2BEF4</accession>
<dbReference type="AlphaFoldDB" id="A0A9X2BEF4"/>
<sequence>MNESDQVKALNQLLEIIHYKGNKRRLPFLLMQQKKRKLPYKTLRP</sequence>
<comment type="caution">
    <text evidence="1">The sequence shown here is derived from an EMBL/GenBank/DDBJ whole genome shotgun (WGS) entry which is preliminary data.</text>
</comment>
<evidence type="ECO:0000313" key="1">
    <source>
        <dbReference type="EMBL" id="MCK6258596.1"/>
    </source>
</evidence>
<dbReference type="Proteomes" id="UP001139011">
    <property type="component" value="Unassembled WGS sequence"/>
</dbReference>
<organism evidence="1 2">
    <name type="scientific">Fictibacillus marinisediminis</name>
    <dbReference type="NCBI Taxonomy" id="2878389"/>
    <lineage>
        <taxon>Bacteria</taxon>
        <taxon>Bacillati</taxon>
        <taxon>Bacillota</taxon>
        <taxon>Bacilli</taxon>
        <taxon>Bacillales</taxon>
        <taxon>Fictibacillaceae</taxon>
        <taxon>Fictibacillus</taxon>
    </lineage>
</organism>
<evidence type="ECO:0000313" key="2">
    <source>
        <dbReference type="Proteomes" id="UP001139011"/>
    </source>
</evidence>
<gene>
    <name evidence="1" type="ORF">LCY76_18640</name>
</gene>
<name>A0A9X2BEF4_9BACL</name>
<keyword evidence="2" id="KW-1185">Reference proteome</keyword>
<proteinExistence type="predicted"/>
<protein>
    <submittedName>
        <fullName evidence="1">Uncharacterized protein</fullName>
    </submittedName>
</protein>